<dbReference type="Proteomes" id="UP000586976">
    <property type="component" value="Unassembled WGS sequence"/>
</dbReference>
<evidence type="ECO:0000313" key="3">
    <source>
        <dbReference type="Proteomes" id="UP000586976"/>
    </source>
</evidence>
<evidence type="ECO:0000313" key="2">
    <source>
        <dbReference type="EMBL" id="MBA4860645.1"/>
    </source>
</evidence>
<organism evidence="2 3">
    <name type="scientific">Streptomyces himalayensis subsp. aureolus</name>
    <dbReference type="NCBI Taxonomy" id="2758039"/>
    <lineage>
        <taxon>Bacteria</taxon>
        <taxon>Bacillati</taxon>
        <taxon>Actinomycetota</taxon>
        <taxon>Actinomycetes</taxon>
        <taxon>Kitasatosporales</taxon>
        <taxon>Streptomycetaceae</taxon>
        <taxon>Streptomyces</taxon>
        <taxon>Streptomyces himalayensis</taxon>
    </lineage>
</organism>
<accession>A0A7W2CWY5</accession>
<proteinExistence type="predicted"/>
<comment type="caution">
    <text evidence="2">The sequence shown here is derived from an EMBL/GenBank/DDBJ whole genome shotgun (WGS) entry which is preliminary data.</text>
</comment>
<feature type="compositionally biased region" description="Basic and acidic residues" evidence="1">
    <location>
        <begin position="27"/>
        <end position="42"/>
    </location>
</feature>
<feature type="region of interest" description="Disordered" evidence="1">
    <location>
        <begin position="1"/>
        <end position="59"/>
    </location>
</feature>
<evidence type="ECO:0000256" key="1">
    <source>
        <dbReference type="SAM" id="MobiDB-lite"/>
    </source>
</evidence>
<protein>
    <submittedName>
        <fullName evidence="2">Uncharacterized protein</fullName>
    </submittedName>
</protein>
<sequence>MPRDDRAEAAHGDGQEDRPVRIPGTYVDHRDGSRAEGHEHRVPLPPQQQAGARDEQHAGEDVQIGAFAGLLV</sequence>
<gene>
    <name evidence="2" type="ORF">H1V43_04480</name>
</gene>
<dbReference type="AlphaFoldDB" id="A0A7W2CWY5"/>
<feature type="compositionally biased region" description="Basic and acidic residues" evidence="1">
    <location>
        <begin position="1"/>
        <end position="20"/>
    </location>
</feature>
<dbReference type="EMBL" id="JACEQY010000003">
    <property type="protein sequence ID" value="MBA4860645.1"/>
    <property type="molecule type" value="Genomic_DNA"/>
</dbReference>
<keyword evidence="3" id="KW-1185">Reference proteome</keyword>
<reference evidence="2 3" key="1">
    <citation type="submission" date="2020-07" db="EMBL/GenBank/DDBJ databases">
        <title>Streptomyces isolated from Indian soil.</title>
        <authorList>
            <person name="Mandal S."/>
            <person name="Maiti P.K."/>
        </authorList>
    </citation>
    <scope>NUCLEOTIDE SEQUENCE [LARGE SCALE GENOMIC DNA]</scope>
    <source>
        <strain evidence="2 3">PSKA54</strain>
    </source>
</reference>
<name>A0A7W2CWY5_9ACTN</name>